<accession>A0A2P9ATD3</accession>
<dbReference type="Proteomes" id="UP000245698">
    <property type="component" value="Unassembled WGS sequence"/>
</dbReference>
<dbReference type="AlphaFoldDB" id="A0A2P9ATD3"/>
<evidence type="ECO:0000313" key="1">
    <source>
        <dbReference type="EMBL" id="SJM34404.1"/>
    </source>
</evidence>
<dbReference type="EMBL" id="FUIG01000051">
    <property type="protein sequence ID" value="SJM34404.1"/>
    <property type="molecule type" value="Genomic_DNA"/>
</dbReference>
<name>A0A2P9ATD3_9HYPH</name>
<proteinExistence type="predicted"/>
<sequence>MRLHIRHLRDEEELRHASVLGSSDEDASVALARTTRQIEEWRVVLYQRRKGLSCADLSFVLRSKA</sequence>
<reference evidence="2" key="1">
    <citation type="submission" date="2016-12" db="EMBL/GenBank/DDBJ databases">
        <authorList>
            <person name="Brunel B."/>
        </authorList>
    </citation>
    <scope>NUCLEOTIDE SEQUENCE [LARGE SCALE GENOMIC DNA]</scope>
</reference>
<evidence type="ECO:0000313" key="2">
    <source>
        <dbReference type="Proteomes" id="UP000245698"/>
    </source>
</evidence>
<keyword evidence="2" id="KW-1185">Reference proteome</keyword>
<gene>
    <name evidence="1" type="ORF">BQ8482_420054</name>
</gene>
<protein>
    <submittedName>
        <fullName evidence="1">Uncharacterized protein</fullName>
    </submittedName>
</protein>
<organism evidence="1 2">
    <name type="scientific">Mesorhizobium delmotii</name>
    <dbReference type="NCBI Taxonomy" id="1631247"/>
    <lineage>
        <taxon>Bacteria</taxon>
        <taxon>Pseudomonadati</taxon>
        <taxon>Pseudomonadota</taxon>
        <taxon>Alphaproteobacteria</taxon>
        <taxon>Hyphomicrobiales</taxon>
        <taxon>Phyllobacteriaceae</taxon>
        <taxon>Mesorhizobium</taxon>
    </lineage>
</organism>